<gene>
    <name evidence="18" type="ORF">RHOBADRAFT_48166</name>
</gene>
<keyword evidence="8" id="KW-0479">Metal-binding</keyword>
<evidence type="ECO:0000256" key="13">
    <source>
        <dbReference type="ARBA" id="ARBA00023150"/>
    </source>
</evidence>
<dbReference type="Pfam" id="PF06463">
    <property type="entry name" value="Mob_synth_C"/>
    <property type="match status" value="1"/>
</dbReference>
<comment type="catalytic activity">
    <reaction evidence="1">
        <text>(8S)-3',8-cyclo-7,8-dihydroguanosine 5'-triphosphate = cyclic pyranopterin phosphate + diphosphate</text>
        <dbReference type="Rhea" id="RHEA:49580"/>
        <dbReference type="ChEBI" id="CHEBI:33019"/>
        <dbReference type="ChEBI" id="CHEBI:59648"/>
        <dbReference type="ChEBI" id="CHEBI:131766"/>
        <dbReference type="EC" id="4.6.1.17"/>
    </reaction>
</comment>
<dbReference type="InterPro" id="IPR050105">
    <property type="entry name" value="MoCo_biosynth_MoaA/MoaC"/>
</dbReference>
<dbReference type="UniPathway" id="UPA00344"/>
<dbReference type="InterPro" id="IPR040064">
    <property type="entry name" value="MoaA-like"/>
</dbReference>
<dbReference type="NCBIfam" id="NF006870">
    <property type="entry name" value="PRK09364.1"/>
    <property type="match status" value="1"/>
</dbReference>
<dbReference type="InterPro" id="IPR047594">
    <property type="entry name" value="MoaC_bact/euk"/>
</dbReference>
<dbReference type="SFLD" id="SFLDG01383">
    <property type="entry name" value="cyclic_pyranopterin_phosphate"/>
    <property type="match status" value="1"/>
</dbReference>
<dbReference type="PROSITE" id="PS51918">
    <property type="entry name" value="RADICAL_SAM"/>
    <property type="match status" value="1"/>
</dbReference>
<dbReference type="GO" id="GO:0046872">
    <property type="term" value="F:metal ion binding"/>
    <property type="evidence" value="ECO:0007669"/>
    <property type="project" value="UniProtKB-KW"/>
</dbReference>
<evidence type="ECO:0000313" key="18">
    <source>
        <dbReference type="EMBL" id="KPV76156.1"/>
    </source>
</evidence>
<organism evidence="18 19">
    <name type="scientific">Rhodotorula graminis (strain WP1)</name>
    <dbReference type="NCBI Taxonomy" id="578459"/>
    <lineage>
        <taxon>Eukaryota</taxon>
        <taxon>Fungi</taxon>
        <taxon>Dikarya</taxon>
        <taxon>Basidiomycota</taxon>
        <taxon>Pucciniomycotina</taxon>
        <taxon>Microbotryomycetes</taxon>
        <taxon>Sporidiobolales</taxon>
        <taxon>Sporidiobolaceae</taxon>
        <taxon>Rhodotorula</taxon>
    </lineage>
</organism>
<dbReference type="OMA" id="QTVHMTS"/>
<evidence type="ECO:0000256" key="3">
    <source>
        <dbReference type="ARBA" id="ARBA00005046"/>
    </source>
</evidence>
<feature type="compositionally biased region" description="Low complexity" evidence="16">
    <location>
        <begin position="414"/>
        <end position="448"/>
    </location>
</feature>
<evidence type="ECO:0000256" key="12">
    <source>
        <dbReference type="ARBA" id="ARBA00023134"/>
    </source>
</evidence>
<dbReference type="SFLD" id="SFLDG01386">
    <property type="entry name" value="main_SPASM_domain-containing"/>
    <property type="match status" value="1"/>
</dbReference>
<sequence>MLSRLRTAPRSATRFLSTSAAAPSPLALAREPQQRPTSDSALSRARTRIANRDHVQVAPPLVDSFGRKHDYLRLSLTEKCNLRCTYCMPEQGVPLLPKDDLLTADEIERVARVFVDHGVRKIRLTGGEPTIRRDIVDIVERLGRLSLSSLGMTSNGIALKRKLPALVSAGLSSLNLSLDTLDPFKYELVTRRRGFDAVMDSLDIAQGLKPKGLKTKVNVVVIRGLNDHEVPDFVELTRERDITVRFIEYMPFEDNRWSTAKLVPSSELLSLISARHPASGLDKLQDAASDTTRAYRVPGYAGSFGFISSMTDHFCGGCSRLRIGADGRVKVCLFGPPVLSLRPLLRSSPASPTSDAALMHAVGGAVYGKKFAHDGLGGPEGIKREGKMGPMVGIAASLPISPLRPTRRPRTRTPLHLLGPSTSSPLSFPTTRLFSSTSSPRTSSSSSSDDNDSSPRLTHIDPSTGKAAMVSVAGKASTLRSATAVGRVYVPPAAFALIDFGDEHEHELEQVERDGSRRRSRRGGMNKKGDVVSVAQLAGLMGAKHTSLLIPLCHPVPLSHVAVELRPLRATSEVEVRCTATCEGATGVEMEALTGVSVAALTVWDMCKAAGGKEMEIRGLRVVSKSGGKSGDWVRPDFDEQRDDVE</sequence>
<dbReference type="SUPFAM" id="SSF102114">
    <property type="entry name" value="Radical SAM enzymes"/>
    <property type="match status" value="1"/>
</dbReference>
<evidence type="ECO:0000256" key="6">
    <source>
        <dbReference type="ARBA" id="ARBA00022485"/>
    </source>
</evidence>
<dbReference type="NCBIfam" id="TIGR02666">
    <property type="entry name" value="moaA"/>
    <property type="match status" value="1"/>
</dbReference>
<dbReference type="STRING" id="578459.A0A194S9S7"/>
<keyword evidence="19" id="KW-1185">Reference proteome</keyword>
<proteinExistence type="inferred from homology"/>
<dbReference type="Pfam" id="PF01967">
    <property type="entry name" value="MoaC"/>
    <property type="match status" value="1"/>
</dbReference>
<dbReference type="GO" id="GO:0006777">
    <property type="term" value="P:Mo-molybdopterin cofactor biosynthetic process"/>
    <property type="evidence" value="ECO:0007669"/>
    <property type="project" value="UniProtKB-KW"/>
</dbReference>
<dbReference type="EMBL" id="KQ474076">
    <property type="protein sequence ID" value="KPV76156.1"/>
    <property type="molecule type" value="Genomic_DNA"/>
</dbReference>
<reference evidence="18 19" key="1">
    <citation type="journal article" date="2015" name="Front. Microbiol.">
        <title>Genome sequence of the plant growth promoting endophytic yeast Rhodotorula graminis WP1.</title>
        <authorList>
            <person name="Firrincieli A."/>
            <person name="Otillar R."/>
            <person name="Salamov A."/>
            <person name="Schmutz J."/>
            <person name="Khan Z."/>
            <person name="Redman R.S."/>
            <person name="Fleck N.D."/>
            <person name="Lindquist E."/>
            <person name="Grigoriev I.V."/>
            <person name="Doty S.L."/>
        </authorList>
    </citation>
    <scope>NUCLEOTIDE SEQUENCE [LARGE SCALE GENOMIC DNA]</scope>
    <source>
        <strain evidence="18 19">WP1</strain>
    </source>
</reference>
<dbReference type="AlphaFoldDB" id="A0A194S9S7"/>
<comment type="similarity">
    <text evidence="4">In the C-terminal section; belongs to the MoaC family.</text>
</comment>
<evidence type="ECO:0000256" key="10">
    <source>
        <dbReference type="ARBA" id="ARBA00023004"/>
    </source>
</evidence>
<dbReference type="PANTHER" id="PTHR22960">
    <property type="entry name" value="MOLYBDOPTERIN COFACTOR SYNTHESIS PROTEIN A"/>
    <property type="match status" value="1"/>
</dbReference>
<dbReference type="InterPro" id="IPR007197">
    <property type="entry name" value="rSAM"/>
</dbReference>
<dbReference type="InterPro" id="IPR006638">
    <property type="entry name" value="Elp3/MiaA/NifB-like_rSAM"/>
</dbReference>
<dbReference type="CDD" id="cd01420">
    <property type="entry name" value="MoaC_PE"/>
    <property type="match status" value="1"/>
</dbReference>
<keyword evidence="11" id="KW-0411">Iron-sulfur</keyword>
<dbReference type="InterPro" id="IPR058240">
    <property type="entry name" value="rSAM_sf"/>
</dbReference>
<evidence type="ECO:0000256" key="5">
    <source>
        <dbReference type="ARBA" id="ARBA00009862"/>
    </source>
</evidence>
<keyword evidence="10" id="KW-0408">Iron</keyword>
<keyword evidence="7" id="KW-0949">S-adenosyl-L-methionine</keyword>
<keyword evidence="13" id="KW-0501">Molybdenum cofactor biosynthesis</keyword>
<dbReference type="GO" id="GO:0005525">
    <property type="term" value="F:GTP binding"/>
    <property type="evidence" value="ECO:0007669"/>
    <property type="project" value="UniProtKB-KW"/>
</dbReference>
<comment type="pathway">
    <text evidence="3">Cofactor biosynthesis; molybdopterin biosynthesis.</text>
</comment>
<dbReference type="InterPro" id="IPR013483">
    <property type="entry name" value="MoaA"/>
</dbReference>
<comment type="catalytic activity">
    <reaction evidence="15">
        <text>GTP + AH2 + S-adenosyl-L-methionine = (8S)-3',8-cyclo-7,8-dihydroguanosine 5'-triphosphate + 5'-deoxyadenosine + L-methionine + A + H(+)</text>
        <dbReference type="Rhea" id="RHEA:49576"/>
        <dbReference type="ChEBI" id="CHEBI:13193"/>
        <dbReference type="ChEBI" id="CHEBI:15378"/>
        <dbReference type="ChEBI" id="CHEBI:17319"/>
        <dbReference type="ChEBI" id="CHEBI:17499"/>
        <dbReference type="ChEBI" id="CHEBI:37565"/>
        <dbReference type="ChEBI" id="CHEBI:57844"/>
        <dbReference type="ChEBI" id="CHEBI:59789"/>
        <dbReference type="ChEBI" id="CHEBI:131766"/>
        <dbReference type="EC" id="4.1.99.22"/>
    </reaction>
</comment>
<comment type="similarity">
    <text evidence="5">In the N-terminal section; belongs to the radical SAM superfamily. MoaA family.</text>
</comment>
<dbReference type="RefSeq" id="XP_018272205.1">
    <property type="nucleotide sequence ID" value="XM_018415104.1"/>
</dbReference>
<evidence type="ECO:0000256" key="11">
    <source>
        <dbReference type="ARBA" id="ARBA00023014"/>
    </source>
</evidence>
<dbReference type="GO" id="GO:0061798">
    <property type="term" value="F:GTP 3',8'-cyclase activity"/>
    <property type="evidence" value="ECO:0007669"/>
    <property type="project" value="UniProtKB-EC"/>
</dbReference>
<evidence type="ECO:0000256" key="8">
    <source>
        <dbReference type="ARBA" id="ARBA00022723"/>
    </source>
</evidence>
<dbReference type="GeneID" id="28975552"/>
<comment type="cofactor">
    <cofactor evidence="2">
        <name>[4Fe-4S] cluster</name>
        <dbReference type="ChEBI" id="CHEBI:49883"/>
    </cofactor>
</comment>
<evidence type="ECO:0000256" key="16">
    <source>
        <dbReference type="SAM" id="MobiDB-lite"/>
    </source>
</evidence>
<dbReference type="SUPFAM" id="SSF55040">
    <property type="entry name" value="Molybdenum cofactor biosynthesis protein C, MoaC"/>
    <property type="match status" value="1"/>
</dbReference>
<dbReference type="SMART" id="SM00729">
    <property type="entry name" value="Elp3"/>
    <property type="match status" value="1"/>
</dbReference>
<dbReference type="GO" id="GO:0061799">
    <property type="term" value="F:cyclic pyranopterin monophosphate synthase activity"/>
    <property type="evidence" value="ECO:0007669"/>
    <property type="project" value="UniProtKB-EC"/>
</dbReference>
<evidence type="ECO:0000313" key="19">
    <source>
        <dbReference type="Proteomes" id="UP000053890"/>
    </source>
</evidence>
<dbReference type="InterPro" id="IPR013785">
    <property type="entry name" value="Aldolase_TIM"/>
</dbReference>
<evidence type="ECO:0000256" key="4">
    <source>
        <dbReference type="ARBA" id="ARBA00008484"/>
    </source>
</evidence>
<dbReference type="SFLD" id="SFLDS00029">
    <property type="entry name" value="Radical_SAM"/>
    <property type="match status" value="1"/>
</dbReference>
<name>A0A194S9S7_RHOGW</name>
<protein>
    <recommendedName>
        <fullName evidence="17">Radical SAM core domain-containing protein</fullName>
    </recommendedName>
</protein>
<dbReference type="InterPro" id="IPR010505">
    <property type="entry name" value="MoaA_twitch"/>
</dbReference>
<feature type="domain" description="Radical SAM core" evidence="17">
    <location>
        <begin position="64"/>
        <end position="294"/>
    </location>
</feature>
<evidence type="ECO:0000259" key="17">
    <source>
        <dbReference type="PROSITE" id="PS51918"/>
    </source>
</evidence>
<dbReference type="PANTHER" id="PTHR22960:SF0">
    <property type="entry name" value="MOLYBDENUM COFACTOR BIOSYNTHESIS PROTEIN 1"/>
    <property type="match status" value="1"/>
</dbReference>
<feature type="region of interest" description="Disordered" evidence="16">
    <location>
        <begin position="626"/>
        <end position="646"/>
    </location>
</feature>
<feature type="region of interest" description="Disordered" evidence="16">
    <location>
        <begin position="399"/>
        <end position="466"/>
    </location>
</feature>
<accession>A0A194S9S7</accession>
<evidence type="ECO:0000256" key="9">
    <source>
        <dbReference type="ARBA" id="ARBA00022741"/>
    </source>
</evidence>
<evidence type="ECO:0000256" key="1">
    <source>
        <dbReference type="ARBA" id="ARBA00001637"/>
    </source>
</evidence>
<dbReference type="Gene3D" id="3.20.20.70">
    <property type="entry name" value="Aldolase class I"/>
    <property type="match status" value="1"/>
</dbReference>
<keyword evidence="6" id="KW-0004">4Fe-4S</keyword>
<dbReference type="CDD" id="cd21117">
    <property type="entry name" value="Twitch_MoaA"/>
    <property type="match status" value="1"/>
</dbReference>
<dbReference type="SFLD" id="SFLDG01067">
    <property type="entry name" value="SPASM/twitch_domain_containing"/>
    <property type="match status" value="1"/>
</dbReference>
<dbReference type="InterPro" id="IPR000385">
    <property type="entry name" value="MoaA_NifB_PqqE_Fe-S-bd_CS"/>
</dbReference>
<keyword evidence="14" id="KW-0456">Lyase</keyword>
<dbReference type="PROSITE" id="PS01305">
    <property type="entry name" value="MOAA_NIFB_PQQE"/>
    <property type="match status" value="1"/>
</dbReference>
<keyword evidence="9" id="KW-0547">Nucleotide-binding</keyword>
<dbReference type="Pfam" id="PF04055">
    <property type="entry name" value="Radical_SAM"/>
    <property type="match status" value="1"/>
</dbReference>
<dbReference type="InterPro" id="IPR002820">
    <property type="entry name" value="Mopterin_CF_biosynth-C_dom"/>
</dbReference>
<evidence type="ECO:0000256" key="2">
    <source>
        <dbReference type="ARBA" id="ARBA00001966"/>
    </source>
</evidence>
<dbReference type="CDD" id="cd01335">
    <property type="entry name" value="Radical_SAM"/>
    <property type="match status" value="1"/>
</dbReference>
<dbReference type="Proteomes" id="UP000053890">
    <property type="component" value="Unassembled WGS sequence"/>
</dbReference>
<dbReference type="InterPro" id="IPR036522">
    <property type="entry name" value="MoaC_sf"/>
</dbReference>
<keyword evidence="12" id="KW-0342">GTP-binding</keyword>
<dbReference type="OrthoDB" id="429626at2759"/>
<dbReference type="GO" id="GO:0051539">
    <property type="term" value="F:4 iron, 4 sulfur cluster binding"/>
    <property type="evidence" value="ECO:0007669"/>
    <property type="project" value="UniProtKB-KW"/>
</dbReference>
<evidence type="ECO:0000256" key="15">
    <source>
        <dbReference type="ARBA" id="ARBA00048697"/>
    </source>
</evidence>
<evidence type="ECO:0000256" key="14">
    <source>
        <dbReference type="ARBA" id="ARBA00023239"/>
    </source>
</evidence>
<dbReference type="Gene3D" id="3.30.70.640">
    <property type="entry name" value="Molybdopterin cofactor biosynthesis C (MoaC) domain"/>
    <property type="match status" value="1"/>
</dbReference>
<evidence type="ECO:0000256" key="7">
    <source>
        <dbReference type="ARBA" id="ARBA00022691"/>
    </source>
</evidence>